<dbReference type="EMBL" id="JAGTJR010000128">
    <property type="protein sequence ID" value="KAH7007805.1"/>
    <property type="molecule type" value="Genomic_DNA"/>
</dbReference>
<dbReference type="Proteomes" id="UP000774617">
    <property type="component" value="Unassembled WGS sequence"/>
</dbReference>
<evidence type="ECO:0000256" key="1">
    <source>
        <dbReference type="SAM" id="MobiDB-lite"/>
    </source>
</evidence>
<keyword evidence="2" id="KW-1133">Transmembrane helix</keyword>
<reference evidence="3 4" key="1">
    <citation type="journal article" date="2021" name="Nat. Commun.">
        <title>Genetic determinants of endophytism in the Arabidopsis root mycobiome.</title>
        <authorList>
            <person name="Mesny F."/>
            <person name="Miyauchi S."/>
            <person name="Thiergart T."/>
            <person name="Pickel B."/>
            <person name="Atanasova L."/>
            <person name="Karlsson M."/>
            <person name="Huettel B."/>
            <person name="Barry K.W."/>
            <person name="Haridas S."/>
            <person name="Chen C."/>
            <person name="Bauer D."/>
            <person name="Andreopoulos W."/>
            <person name="Pangilinan J."/>
            <person name="LaButti K."/>
            <person name="Riley R."/>
            <person name="Lipzen A."/>
            <person name="Clum A."/>
            <person name="Drula E."/>
            <person name="Henrissat B."/>
            <person name="Kohler A."/>
            <person name="Grigoriev I.V."/>
            <person name="Martin F.M."/>
            <person name="Hacquard S."/>
        </authorList>
    </citation>
    <scope>NUCLEOTIDE SEQUENCE [LARGE SCALE GENOMIC DNA]</scope>
    <source>
        <strain evidence="3 4">MPI-SDFR-AT-0080</strain>
    </source>
</reference>
<proteinExistence type="predicted"/>
<feature type="compositionally biased region" description="Basic and acidic residues" evidence="1">
    <location>
        <begin position="210"/>
        <end position="227"/>
    </location>
</feature>
<comment type="caution">
    <text evidence="3">The sequence shown here is derived from an EMBL/GenBank/DDBJ whole genome shotgun (WGS) entry which is preliminary data.</text>
</comment>
<accession>A0ABQ8FSA1</accession>
<gene>
    <name evidence="3" type="ORF">B0J12DRAFT_706269</name>
</gene>
<keyword evidence="2" id="KW-0472">Membrane</keyword>
<feature type="transmembrane region" description="Helical" evidence="2">
    <location>
        <begin position="141"/>
        <end position="165"/>
    </location>
</feature>
<evidence type="ECO:0000313" key="4">
    <source>
        <dbReference type="Proteomes" id="UP000774617"/>
    </source>
</evidence>
<protein>
    <submittedName>
        <fullName evidence="3">Uncharacterized protein</fullName>
    </submittedName>
</protein>
<sequence>MPLIEESSVRKGKSELTFPHTCIPTARSTTGSDLFELLSQCSWSAATPCRAETQASSSSMHFSTCYYSRELDAPPGSAHIRNRSREIQIAEPDCKPAARYSQIGVNTLPVTNVARPVGKVPTGLERWQDEGLYASQFVRPLVWLAVVGIFLAAVNVFFGLFSGVINGSTDGRVTETVKRALTIVTVVTMSLHRGDAAIERGSEWIADGAKPPEADLGSREKHLLAPP</sequence>
<organism evidence="3 4">
    <name type="scientific">Macrophomina phaseolina</name>
    <dbReference type="NCBI Taxonomy" id="35725"/>
    <lineage>
        <taxon>Eukaryota</taxon>
        <taxon>Fungi</taxon>
        <taxon>Dikarya</taxon>
        <taxon>Ascomycota</taxon>
        <taxon>Pezizomycotina</taxon>
        <taxon>Dothideomycetes</taxon>
        <taxon>Dothideomycetes incertae sedis</taxon>
        <taxon>Botryosphaeriales</taxon>
        <taxon>Botryosphaeriaceae</taxon>
        <taxon>Macrophomina</taxon>
    </lineage>
</organism>
<keyword evidence="2" id="KW-0812">Transmembrane</keyword>
<feature type="region of interest" description="Disordered" evidence="1">
    <location>
        <begin position="207"/>
        <end position="227"/>
    </location>
</feature>
<name>A0ABQ8FSA1_9PEZI</name>
<keyword evidence="4" id="KW-1185">Reference proteome</keyword>
<evidence type="ECO:0000256" key="2">
    <source>
        <dbReference type="SAM" id="Phobius"/>
    </source>
</evidence>
<evidence type="ECO:0000313" key="3">
    <source>
        <dbReference type="EMBL" id="KAH7007805.1"/>
    </source>
</evidence>